<protein>
    <recommendedName>
        <fullName evidence="2">Inner membrane protein YejM N-terminal domain-containing protein</fullName>
    </recommendedName>
</protein>
<dbReference type="InterPro" id="IPR024588">
    <property type="entry name" value="YejM_N"/>
</dbReference>
<feature type="domain" description="Inner membrane protein YejM N-terminal" evidence="2">
    <location>
        <begin position="10"/>
        <end position="242"/>
    </location>
</feature>
<evidence type="ECO:0000313" key="3">
    <source>
        <dbReference type="EMBL" id="GGW68085.1"/>
    </source>
</evidence>
<sequence length="502" mass="56707">MVLEQNLSLVKKVNRLLNWGHWFSFFNILLALVITAMFWWSEPLPQTALGWIYLGLNWLGHTAFICFMFFILTIFPLSLIFPYQRHIRGLAAALASLGLVVLLFDAYVYSQLGYHIGSASLDQTIDLLRQQVVTNLRNFILIVLVVGGFLFALELYISNFCWKKITRLSQSGLGNPALAVFFGSFMASHIMHIYADATLNWDITRQDNILPFSYPATAKSLLARYKLVDLTERAQRQADRLNLNALYPSDNQLSCNLPMQGSTLILLTDALNSTQTQFLREQQLRPHEPHFVPNNMPEALLNVLYGQFMAEQKNRQALQAAPGWLAQIPADRLTIVNRNATLNEVLPWATTTLSASPFAIVFDADPQQNWQDYQDFSQIVVVPLQGQNARFQLAPEALLIKWPSLFTTLKQHSSQHLDLLPTLLHAAGCQVQGQWLGDNLFSPSSLPKLNISQQDIISIRKDKMMILRQDGSSGVWSAGTLVPLNESLDVPMLIDALKRLEE</sequence>
<keyword evidence="1" id="KW-1133">Transmembrane helix</keyword>
<dbReference type="RefSeq" id="WP_189483590.1">
    <property type="nucleotide sequence ID" value="NZ_BMYR01000010.1"/>
</dbReference>
<evidence type="ECO:0000313" key="4">
    <source>
        <dbReference type="Proteomes" id="UP000634667"/>
    </source>
</evidence>
<keyword evidence="4" id="KW-1185">Reference proteome</keyword>
<name>A0ABQ2WQ87_9ALTE</name>
<proteinExistence type="predicted"/>
<gene>
    <name evidence="3" type="ORF">GCM10008111_25250</name>
</gene>
<organism evidence="3 4">
    <name type="scientific">Alishewanella tabrizica</name>
    <dbReference type="NCBI Taxonomy" id="671278"/>
    <lineage>
        <taxon>Bacteria</taxon>
        <taxon>Pseudomonadati</taxon>
        <taxon>Pseudomonadota</taxon>
        <taxon>Gammaproteobacteria</taxon>
        <taxon>Alteromonadales</taxon>
        <taxon>Alteromonadaceae</taxon>
        <taxon>Alishewanella</taxon>
    </lineage>
</organism>
<feature type="transmembrane region" description="Helical" evidence="1">
    <location>
        <begin position="61"/>
        <end position="83"/>
    </location>
</feature>
<dbReference type="Pfam" id="PF11893">
    <property type="entry name" value="DUF3413"/>
    <property type="match status" value="1"/>
</dbReference>
<accession>A0ABQ2WQ87</accession>
<keyword evidence="1" id="KW-0472">Membrane</keyword>
<dbReference type="EMBL" id="BMYR01000010">
    <property type="protein sequence ID" value="GGW68085.1"/>
    <property type="molecule type" value="Genomic_DNA"/>
</dbReference>
<evidence type="ECO:0000259" key="2">
    <source>
        <dbReference type="Pfam" id="PF11893"/>
    </source>
</evidence>
<feature type="transmembrane region" description="Helical" evidence="1">
    <location>
        <begin position="177"/>
        <end position="195"/>
    </location>
</feature>
<keyword evidence="1" id="KW-0812">Transmembrane</keyword>
<evidence type="ECO:0000256" key="1">
    <source>
        <dbReference type="SAM" id="Phobius"/>
    </source>
</evidence>
<dbReference type="Proteomes" id="UP000634667">
    <property type="component" value="Unassembled WGS sequence"/>
</dbReference>
<feature type="transmembrane region" description="Helical" evidence="1">
    <location>
        <begin position="139"/>
        <end position="157"/>
    </location>
</feature>
<comment type="caution">
    <text evidence="3">The sequence shown here is derived from an EMBL/GenBank/DDBJ whole genome shotgun (WGS) entry which is preliminary data.</text>
</comment>
<reference evidence="4" key="1">
    <citation type="journal article" date="2019" name="Int. J. Syst. Evol. Microbiol.">
        <title>The Global Catalogue of Microorganisms (GCM) 10K type strain sequencing project: providing services to taxonomists for standard genome sequencing and annotation.</title>
        <authorList>
            <consortium name="The Broad Institute Genomics Platform"/>
            <consortium name="The Broad Institute Genome Sequencing Center for Infectious Disease"/>
            <person name="Wu L."/>
            <person name="Ma J."/>
        </authorList>
    </citation>
    <scope>NUCLEOTIDE SEQUENCE [LARGE SCALE GENOMIC DNA]</scope>
    <source>
        <strain evidence="4">KCTC 23723</strain>
    </source>
</reference>
<feature type="transmembrane region" description="Helical" evidence="1">
    <location>
        <begin position="21"/>
        <end position="41"/>
    </location>
</feature>
<feature type="transmembrane region" description="Helical" evidence="1">
    <location>
        <begin position="90"/>
        <end position="109"/>
    </location>
</feature>